<dbReference type="GO" id="GO:0020037">
    <property type="term" value="F:heme binding"/>
    <property type="evidence" value="ECO:0007669"/>
    <property type="project" value="InterPro"/>
</dbReference>
<organism evidence="2 3">
    <name type="scientific">Lolium multiflorum</name>
    <name type="common">Italian ryegrass</name>
    <name type="synonym">Lolium perenne subsp. multiflorum</name>
    <dbReference type="NCBI Taxonomy" id="4521"/>
    <lineage>
        <taxon>Eukaryota</taxon>
        <taxon>Viridiplantae</taxon>
        <taxon>Streptophyta</taxon>
        <taxon>Embryophyta</taxon>
        <taxon>Tracheophyta</taxon>
        <taxon>Spermatophyta</taxon>
        <taxon>Magnoliopsida</taxon>
        <taxon>Liliopsida</taxon>
        <taxon>Poales</taxon>
        <taxon>Poaceae</taxon>
        <taxon>BOP clade</taxon>
        <taxon>Pooideae</taxon>
        <taxon>Poodae</taxon>
        <taxon>Poeae</taxon>
        <taxon>Poeae Chloroplast Group 2 (Poeae type)</taxon>
        <taxon>Loliodinae</taxon>
        <taxon>Loliinae</taxon>
        <taxon>Lolium</taxon>
    </lineage>
</organism>
<protein>
    <submittedName>
        <fullName evidence="2">Uncharacterized protein</fullName>
    </submittedName>
</protein>
<dbReference type="GO" id="GO:0004497">
    <property type="term" value="F:monooxygenase activity"/>
    <property type="evidence" value="ECO:0007669"/>
    <property type="project" value="InterPro"/>
</dbReference>
<gene>
    <name evidence="2" type="ORF">QYE76_056194</name>
</gene>
<evidence type="ECO:0000256" key="1">
    <source>
        <dbReference type="SAM" id="Phobius"/>
    </source>
</evidence>
<dbReference type="GO" id="GO:0005506">
    <property type="term" value="F:iron ion binding"/>
    <property type="evidence" value="ECO:0007669"/>
    <property type="project" value="InterPro"/>
</dbReference>
<evidence type="ECO:0000313" key="2">
    <source>
        <dbReference type="EMBL" id="KAK1668035.1"/>
    </source>
</evidence>
<keyword evidence="3" id="KW-1185">Reference proteome</keyword>
<proteinExistence type="predicted"/>
<keyword evidence="1" id="KW-0472">Membrane</keyword>
<dbReference type="SUPFAM" id="SSF48264">
    <property type="entry name" value="Cytochrome P450"/>
    <property type="match status" value="1"/>
</dbReference>
<dbReference type="AlphaFoldDB" id="A0AAD8WQ68"/>
<feature type="transmembrane region" description="Helical" evidence="1">
    <location>
        <begin position="25"/>
        <end position="44"/>
    </location>
</feature>
<dbReference type="InterPro" id="IPR051382">
    <property type="entry name" value="CYP450_AA/FA_Hydroxylases"/>
</dbReference>
<accession>A0AAD8WQ68</accession>
<dbReference type="PANTHER" id="PTHR47949">
    <property type="entry name" value="CYTOCHROME P450 703A2-RELATED-RELATED"/>
    <property type="match status" value="1"/>
</dbReference>
<reference evidence="2" key="1">
    <citation type="submission" date="2023-07" db="EMBL/GenBank/DDBJ databases">
        <title>A chromosome-level genome assembly of Lolium multiflorum.</title>
        <authorList>
            <person name="Chen Y."/>
            <person name="Copetti D."/>
            <person name="Kolliker R."/>
            <person name="Studer B."/>
        </authorList>
    </citation>
    <scope>NUCLEOTIDE SEQUENCE</scope>
    <source>
        <strain evidence="2">02402/16</strain>
        <tissue evidence="2">Leaf</tissue>
    </source>
</reference>
<dbReference type="InterPro" id="IPR036396">
    <property type="entry name" value="Cyt_P450_sf"/>
</dbReference>
<dbReference type="EMBL" id="JAUUTY010000003">
    <property type="protein sequence ID" value="KAK1668035.1"/>
    <property type="molecule type" value="Genomic_DNA"/>
</dbReference>
<sequence length="67" mass="7205">MGDGVEVALTENDLRFISFSTARRGCIAASLGTAMSVMLFGWLLQGFTWAKPAGVSAIHLMESKQDL</sequence>
<dbReference type="GO" id="GO:0016705">
    <property type="term" value="F:oxidoreductase activity, acting on paired donors, with incorporation or reduction of molecular oxygen"/>
    <property type="evidence" value="ECO:0007669"/>
    <property type="project" value="InterPro"/>
</dbReference>
<dbReference type="PANTHER" id="PTHR47949:SF4">
    <property type="entry name" value="TYROSINE N-MONOOXYGENASE"/>
    <property type="match status" value="1"/>
</dbReference>
<keyword evidence="1" id="KW-0812">Transmembrane</keyword>
<keyword evidence="1" id="KW-1133">Transmembrane helix</keyword>
<name>A0AAD8WQ68_LOLMU</name>
<dbReference type="Proteomes" id="UP001231189">
    <property type="component" value="Unassembled WGS sequence"/>
</dbReference>
<evidence type="ECO:0000313" key="3">
    <source>
        <dbReference type="Proteomes" id="UP001231189"/>
    </source>
</evidence>
<comment type="caution">
    <text evidence="2">The sequence shown here is derived from an EMBL/GenBank/DDBJ whole genome shotgun (WGS) entry which is preliminary data.</text>
</comment>